<evidence type="ECO:0000256" key="3">
    <source>
        <dbReference type="ARBA" id="ARBA00022475"/>
    </source>
</evidence>
<comment type="caution">
    <text evidence="10">The sequence shown here is derived from an EMBL/GenBank/DDBJ whole genome shotgun (WGS) entry which is preliminary data.</text>
</comment>
<dbReference type="FunFam" id="1.10.3730.20:FF:000001">
    <property type="entry name" value="Quaternary ammonium compound resistance transporter SugE"/>
    <property type="match status" value="1"/>
</dbReference>
<gene>
    <name evidence="10" type="ORF">C1H69_00055</name>
</gene>
<keyword evidence="2" id="KW-0813">Transport</keyword>
<dbReference type="RefSeq" id="WP_102651386.1">
    <property type="nucleotide sequence ID" value="NZ_PNRF01000001.1"/>
</dbReference>
<feature type="transmembrane region" description="Helical" evidence="9">
    <location>
        <begin position="60"/>
        <end position="82"/>
    </location>
</feature>
<keyword evidence="6 9" id="KW-0472">Membrane</keyword>
<comment type="subcellular location">
    <subcellularLocation>
        <location evidence="1 8">Cell membrane</location>
        <topology evidence="1 8">Multi-pass membrane protein</topology>
    </subcellularLocation>
</comment>
<evidence type="ECO:0000256" key="4">
    <source>
        <dbReference type="ARBA" id="ARBA00022692"/>
    </source>
</evidence>
<evidence type="ECO:0000256" key="5">
    <source>
        <dbReference type="ARBA" id="ARBA00022989"/>
    </source>
</evidence>
<evidence type="ECO:0000256" key="9">
    <source>
        <dbReference type="SAM" id="Phobius"/>
    </source>
</evidence>
<feature type="transmembrane region" description="Helical" evidence="9">
    <location>
        <begin position="6"/>
        <end position="26"/>
    </location>
</feature>
<dbReference type="AlphaFoldDB" id="A0A2N7UE57"/>
<dbReference type="PANTHER" id="PTHR30561:SF1">
    <property type="entry name" value="MULTIDRUG TRANSPORTER EMRE"/>
    <property type="match status" value="1"/>
</dbReference>
<evidence type="ECO:0000256" key="7">
    <source>
        <dbReference type="ARBA" id="ARBA00038032"/>
    </source>
</evidence>
<dbReference type="InterPro" id="IPR000390">
    <property type="entry name" value="Small_drug/metabolite_transptr"/>
</dbReference>
<organism evidence="10 11">
    <name type="scientific">Billgrantia endophytica</name>
    <dbReference type="NCBI Taxonomy" id="2033802"/>
    <lineage>
        <taxon>Bacteria</taxon>
        <taxon>Pseudomonadati</taxon>
        <taxon>Pseudomonadota</taxon>
        <taxon>Gammaproteobacteria</taxon>
        <taxon>Oceanospirillales</taxon>
        <taxon>Halomonadaceae</taxon>
        <taxon>Billgrantia</taxon>
    </lineage>
</organism>
<feature type="transmembrane region" description="Helical" evidence="9">
    <location>
        <begin position="33"/>
        <end position="54"/>
    </location>
</feature>
<dbReference type="OrthoDB" id="9808638at2"/>
<dbReference type="GO" id="GO:0015199">
    <property type="term" value="F:amino-acid betaine transmembrane transporter activity"/>
    <property type="evidence" value="ECO:0007669"/>
    <property type="project" value="TreeGrafter"/>
</dbReference>
<keyword evidence="3" id="KW-1003">Cell membrane</keyword>
<name>A0A2N7UE57_9GAMM</name>
<evidence type="ECO:0000313" key="11">
    <source>
        <dbReference type="Proteomes" id="UP000235803"/>
    </source>
</evidence>
<dbReference type="SUPFAM" id="SSF103481">
    <property type="entry name" value="Multidrug resistance efflux transporter EmrE"/>
    <property type="match status" value="1"/>
</dbReference>
<dbReference type="GO" id="GO:0015220">
    <property type="term" value="F:choline transmembrane transporter activity"/>
    <property type="evidence" value="ECO:0007669"/>
    <property type="project" value="TreeGrafter"/>
</dbReference>
<feature type="transmembrane region" description="Helical" evidence="9">
    <location>
        <begin position="89"/>
        <end position="107"/>
    </location>
</feature>
<accession>A0A2N7UE57</accession>
<dbReference type="InterPro" id="IPR045324">
    <property type="entry name" value="Small_multidrug_res"/>
</dbReference>
<reference evidence="10 11" key="1">
    <citation type="submission" date="2018-01" db="EMBL/GenBank/DDBJ databases">
        <title>Halomonas endophytica sp. nov., isolated from storage liquid in the stems of Populus euphratica.</title>
        <authorList>
            <person name="Chen C."/>
        </authorList>
    </citation>
    <scope>NUCLEOTIDE SEQUENCE [LARGE SCALE GENOMIC DNA]</scope>
    <source>
        <strain evidence="10 11">MC28</strain>
    </source>
</reference>
<dbReference type="GO" id="GO:1990961">
    <property type="term" value="P:xenobiotic detoxification by transmembrane export across the plasma membrane"/>
    <property type="evidence" value="ECO:0007669"/>
    <property type="project" value="UniProtKB-ARBA"/>
</dbReference>
<evidence type="ECO:0000256" key="8">
    <source>
        <dbReference type="RuleBase" id="RU003942"/>
    </source>
</evidence>
<evidence type="ECO:0000313" key="10">
    <source>
        <dbReference type="EMBL" id="PMR78707.1"/>
    </source>
</evidence>
<evidence type="ECO:0000256" key="2">
    <source>
        <dbReference type="ARBA" id="ARBA00022448"/>
    </source>
</evidence>
<comment type="similarity">
    <text evidence="7 8">Belongs to the drug/metabolite transporter (DMT) superfamily. Small multidrug resistance (SMR) (TC 2.A.7.1) family.</text>
</comment>
<dbReference type="Pfam" id="PF00893">
    <property type="entry name" value="Multi_Drug_Res"/>
    <property type="match status" value="1"/>
</dbReference>
<keyword evidence="5 9" id="KW-1133">Transmembrane helix</keyword>
<protein>
    <submittedName>
        <fullName evidence="10">QacE family quaternary ammonium compound efflux SMR transporter</fullName>
    </submittedName>
</protein>
<evidence type="ECO:0000256" key="1">
    <source>
        <dbReference type="ARBA" id="ARBA00004651"/>
    </source>
</evidence>
<dbReference type="InterPro" id="IPR037185">
    <property type="entry name" value="EmrE-like"/>
</dbReference>
<dbReference type="Gene3D" id="1.10.3730.20">
    <property type="match status" value="1"/>
</dbReference>
<dbReference type="Proteomes" id="UP000235803">
    <property type="component" value="Unassembled WGS sequence"/>
</dbReference>
<dbReference type="GO" id="GO:0015297">
    <property type="term" value="F:antiporter activity"/>
    <property type="evidence" value="ECO:0007669"/>
    <property type="project" value="TreeGrafter"/>
</dbReference>
<dbReference type="PANTHER" id="PTHR30561">
    <property type="entry name" value="SMR FAMILY PROTON-DEPENDENT DRUG EFFLUX TRANSPORTER SUGE"/>
    <property type="match status" value="1"/>
</dbReference>
<dbReference type="GO" id="GO:0031460">
    <property type="term" value="P:glycine betaine transport"/>
    <property type="evidence" value="ECO:0007669"/>
    <property type="project" value="TreeGrafter"/>
</dbReference>
<evidence type="ECO:0000256" key="6">
    <source>
        <dbReference type="ARBA" id="ARBA00023136"/>
    </source>
</evidence>
<sequence>MSQVSLYTALITAIVFEVLGTSAMQAAQHFSRLVPTTLMVVCYAIAFYTLSYTLRYIPVGIAYALWSGLGTVLISLVGFVVFGQKVDMAGILGLALIIAGVLVLNLFSNSTLH</sequence>
<dbReference type="GO" id="GO:0005886">
    <property type="term" value="C:plasma membrane"/>
    <property type="evidence" value="ECO:0007669"/>
    <property type="project" value="UniProtKB-SubCell"/>
</dbReference>
<keyword evidence="11" id="KW-1185">Reference proteome</keyword>
<dbReference type="EMBL" id="PNRF01000001">
    <property type="protein sequence ID" value="PMR78707.1"/>
    <property type="molecule type" value="Genomic_DNA"/>
</dbReference>
<keyword evidence="4 8" id="KW-0812">Transmembrane</keyword>
<proteinExistence type="inferred from homology"/>